<dbReference type="Proteomes" id="UP000299102">
    <property type="component" value="Unassembled WGS sequence"/>
</dbReference>
<dbReference type="AlphaFoldDB" id="A0A4C1V618"/>
<evidence type="ECO:0000313" key="1">
    <source>
        <dbReference type="EMBL" id="GBP33940.1"/>
    </source>
</evidence>
<accession>A0A4C1V618</accession>
<keyword evidence="2" id="KW-1185">Reference proteome</keyword>
<name>A0A4C1V618_EUMVA</name>
<gene>
    <name evidence="1" type="ORF">EVAR_23287_1</name>
</gene>
<protein>
    <submittedName>
        <fullName evidence="1">Uncharacterized protein</fullName>
    </submittedName>
</protein>
<evidence type="ECO:0000313" key="2">
    <source>
        <dbReference type="Proteomes" id="UP000299102"/>
    </source>
</evidence>
<proteinExistence type="predicted"/>
<organism evidence="1 2">
    <name type="scientific">Eumeta variegata</name>
    <name type="common">Bagworm moth</name>
    <name type="synonym">Eumeta japonica</name>
    <dbReference type="NCBI Taxonomy" id="151549"/>
    <lineage>
        <taxon>Eukaryota</taxon>
        <taxon>Metazoa</taxon>
        <taxon>Ecdysozoa</taxon>
        <taxon>Arthropoda</taxon>
        <taxon>Hexapoda</taxon>
        <taxon>Insecta</taxon>
        <taxon>Pterygota</taxon>
        <taxon>Neoptera</taxon>
        <taxon>Endopterygota</taxon>
        <taxon>Lepidoptera</taxon>
        <taxon>Glossata</taxon>
        <taxon>Ditrysia</taxon>
        <taxon>Tineoidea</taxon>
        <taxon>Psychidae</taxon>
        <taxon>Oiketicinae</taxon>
        <taxon>Eumeta</taxon>
    </lineage>
</organism>
<reference evidence="1 2" key="1">
    <citation type="journal article" date="2019" name="Commun. Biol.">
        <title>The bagworm genome reveals a unique fibroin gene that provides high tensile strength.</title>
        <authorList>
            <person name="Kono N."/>
            <person name="Nakamura H."/>
            <person name="Ohtoshi R."/>
            <person name="Tomita M."/>
            <person name="Numata K."/>
            <person name="Arakawa K."/>
        </authorList>
    </citation>
    <scope>NUCLEOTIDE SEQUENCE [LARGE SCALE GENOMIC DNA]</scope>
</reference>
<comment type="caution">
    <text evidence="1">The sequence shown here is derived from an EMBL/GenBank/DDBJ whole genome shotgun (WGS) entry which is preliminary data.</text>
</comment>
<sequence length="74" mass="7906">MYLITMWKSTSGTCGGRLRRGVRSDAFIYKSPRTGYVSRLHHTRSHTAGGVAGEARRPAAVGGLSAAGREVFAP</sequence>
<dbReference type="EMBL" id="BGZK01000281">
    <property type="protein sequence ID" value="GBP33940.1"/>
    <property type="molecule type" value="Genomic_DNA"/>
</dbReference>